<dbReference type="AlphaFoldDB" id="A0AA96WUC5"/>
<reference evidence="2" key="1">
    <citation type="journal article" date="2023" name="Plants (Basel)">
        <title>Genomic Analysis of Leptolyngbya boryana CZ1 Reveals Efficient Carbon Fixation Modules.</title>
        <authorList>
            <person name="Bai X."/>
            <person name="Wang H."/>
            <person name="Cheng W."/>
            <person name="Wang J."/>
            <person name="Ma M."/>
            <person name="Hu H."/>
            <person name="Song Z."/>
            <person name="Ma H."/>
            <person name="Fan Y."/>
            <person name="Du C."/>
            <person name="Xu J."/>
        </authorList>
    </citation>
    <scope>NUCLEOTIDE SEQUENCE</scope>
    <source>
        <strain evidence="2">CZ1</strain>
    </source>
</reference>
<feature type="transmembrane region" description="Helical" evidence="1">
    <location>
        <begin position="118"/>
        <end position="138"/>
    </location>
</feature>
<dbReference type="EMBL" id="CP130144">
    <property type="protein sequence ID" value="WNZ45915.1"/>
    <property type="molecule type" value="Genomic_DNA"/>
</dbReference>
<dbReference type="PANTHER" id="PTHR36009:SF3">
    <property type="entry name" value="TRANSMEMBRANE PROTEIN"/>
    <property type="match status" value="1"/>
</dbReference>
<reference evidence="2" key="2">
    <citation type="submission" date="2023-07" db="EMBL/GenBank/DDBJ databases">
        <authorList>
            <person name="Bai X.-H."/>
            <person name="Wang H.-H."/>
            <person name="Wang J."/>
            <person name="Ma M.-Y."/>
            <person name="Hu H.-H."/>
            <person name="Song Z.-L."/>
            <person name="Ma H.-G."/>
            <person name="Fan Y."/>
            <person name="Du C.-Y."/>
            <person name="Xu J.-C."/>
        </authorList>
    </citation>
    <scope>NUCLEOTIDE SEQUENCE</scope>
    <source>
        <strain evidence="2">CZ1</strain>
    </source>
</reference>
<feature type="transmembrane region" description="Helical" evidence="1">
    <location>
        <begin position="154"/>
        <end position="173"/>
    </location>
</feature>
<proteinExistence type="predicted"/>
<protein>
    <submittedName>
        <fullName evidence="2">DUF2834 domain-containing protein</fullName>
    </submittedName>
</protein>
<name>A0AA96WUC5_LEPBY</name>
<accession>A0AA96WUC5</accession>
<dbReference type="RefSeq" id="WP_316427304.1">
    <property type="nucleotide sequence ID" value="NZ_CP130144.1"/>
</dbReference>
<sequence length="223" mass="24733">MSKKILLILVWIGFVSYAFTLAPPQQPDTFDLIANLSTGKIAGVNPLIVALFNIMGVLPMAYSCITFLDGRSQKIPAWLFTLASFGTGAFALLPYLIFRQPSPTFQGQKNWLLKILDSRITGSAIALSGIGLFLYGAMNGDWSNFVQQWQTSRFIHVMSLDFCLLCALFPILLQDDMKRRGLTDSQVFKILSFVPFFGALIYLALRPPTIEQSTPVPSEQVAV</sequence>
<keyword evidence="1" id="KW-0472">Membrane</keyword>
<keyword evidence="1" id="KW-0812">Transmembrane</keyword>
<keyword evidence="1" id="KW-1133">Transmembrane helix</keyword>
<organism evidence="2">
    <name type="scientific">Leptolyngbya boryana CZ1</name>
    <dbReference type="NCBI Taxonomy" id="3060204"/>
    <lineage>
        <taxon>Bacteria</taxon>
        <taxon>Bacillati</taxon>
        <taxon>Cyanobacteriota</taxon>
        <taxon>Cyanophyceae</taxon>
        <taxon>Leptolyngbyales</taxon>
        <taxon>Leptolyngbyaceae</taxon>
        <taxon>Leptolyngbya group</taxon>
        <taxon>Leptolyngbya</taxon>
    </lineage>
</organism>
<evidence type="ECO:0000313" key="2">
    <source>
        <dbReference type="EMBL" id="WNZ45915.1"/>
    </source>
</evidence>
<evidence type="ECO:0000256" key="1">
    <source>
        <dbReference type="SAM" id="Phobius"/>
    </source>
</evidence>
<feature type="transmembrane region" description="Helical" evidence="1">
    <location>
        <begin position="77"/>
        <end position="98"/>
    </location>
</feature>
<dbReference type="PANTHER" id="PTHR36009">
    <property type="match status" value="1"/>
</dbReference>
<feature type="transmembrane region" description="Helical" evidence="1">
    <location>
        <begin position="44"/>
        <end position="65"/>
    </location>
</feature>
<gene>
    <name evidence="2" type="ORF">Q2T42_29420</name>
</gene>
<feature type="transmembrane region" description="Helical" evidence="1">
    <location>
        <begin position="185"/>
        <end position="205"/>
    </location>
</feature>